<reference evidence="2" key="1">
    <citation type="submission" date="2019-07" db="EMBL/GenBank/DDBJ databases">
        <authorList>
            <person name="Dittberner H."/>
        </authorList>
    </citation>
    <scope>NUCLEOTIDE SEQUENCE [LARGE SCALE GENOMIC DNA]</scope>
</reference>
<evidence type="ECO:0000313" key="3">
    <source>
        <dbReference type="Proteomes" id="UP000489600"/>
    </source>
</evidence>
<proteinExistence type="predicted"/>
<organism evidence="2 3">
    <name type="scientific">Arabis nemorensis</name>
    <dbReference type="NCBI Taxonomy" id="586526"/>
    <lineage>
        <taxon>Eukaryota</taxon>
        <taxon>Viridiplantae</taxon>
        <taxon>Streptophyta</taxon>
        <taxon>Embryophyta</taxon>
        <taxon>Tracheophyta</taxon>
        <taxon>Spermatophyta</taxon>
        <taxon>Magnoliopsida</taxon>
        <taxon>eudicotyledons</taxon>
        <taxon>Gunneridae</taxon>
        <taxon>Pentapetalae</taxon>
        <taxon>rosids</taxon>
        <taxon>malvids</taxon>
        <taxon>Brassicales</taxon>
        <taxon>Brassicaceae</taxon>
        <taxon>Arabideae</taxon>
        <taxon>Arabis</taxon>
    </lineage>
</organism>
<evidence type="ECO:0000256" key="1">
    <source>
        <dbReference type="SAM" id="MobiDB-lite"/>
    </source>
</evidence>
<evidence type="ECO:0000313" key="2">
    <source>
        <dbReference type="EMBL" id="VVA95872.1"/>
    </source>
</evidence>
<dbReference type="AlphaFoldDB" id="A0A565B2H9"/>
<sequence>MEDDHKTKTISKKNPSRSIISLKDIPPLDPSSIPLINSSLKPRRTMMVPVYVAKQEKLKMVNEVEEDNVNSSFSNIQIDPNSTRSKKAAAEHAAEGALWYLDHVGETKESRVSKSSSRQMK</sequence>
<keyword evidence="3" id="KW-1185">Reference proteome</keyword>
<accession>A0A565B2H9</accession>
<protein>
    <submittedName>
        <fullName evidence="2">Uncharacterized protein</fullName>
    </submittedName>
</protein>
<dbReference type="Proteomes" id="UP000489600">
    <property type="component" value="Unassembled WGS sequence"/>
</dbReference>
<comment type="caution">
    <text evidence="2">The sequence shown here is derived from an EMBL/GenBank/DDBJ whole genome shotgun (WGS) entry which is preliminary data.</text>
</comment>
<dbReference type="OrthoDB" id="786951at2759"/>
<feature type="region of interest" description="Disordered" evidence="1">
    <location>
        <begin position="1"/>
        <end position="25"/>
    </location>
</feature>
<name>A0A565B2H9_9BRAS</name>
<dbReference type="EMBL" id="CABITT030000002">
    <property type="protein sequence ID" value="VVA95872.1"/>
    <property type="molecule type" value="Genomic_DNA"/>
</dbReference>
<gene>
    <name evidence="2" type="ORF">ANE_LOCUS6317</name>
</gene>